<protein>
    <submittedName>
        <fullName evidence="1">Uncharacterized protein</fullName>
    </submittedName>
</protein>
<evidence type="ECO:0000313" key="1">
    <source>
        <dbReference type="EMBL" id="TYT63024.1"/>
    </source>
</evidence>
<dbReference type="EMBL" id="VTAW01000004">
    <property type="protein sequence ID" value="TYT63024.1"/>
    <property type="molecule type" value="Genomic_DNA"/>
</dbReference>
<dbReference type="RefSeq" id="WP_149080428.1">
    <property type="nucleotide sequence ID" value="NZ_VTAW01000004.1"/>
</dbReference>
<gene>
    <name evidence="1" type="ORF">FYC77_05100</name>
</gene>
<comment type="caution">
    <text evidence="1">The sequence shown here is derived from an EMBL/GenBank/DDBJ whole genome shotgun (WGS) entry which is preliminary data.</text>
</comment>
<sequence>MTVAENRERGHYVDTAACDRWPLERVDDDRAEWYDLEYIQDVGGEHAGVIATADEVAEAKSCDETYDGRAGRWWIRRENHERLVEADGWYVLVVLECDDLTIEQRQEIAETVSTRVPSFEVEQTVTVDQESIEAAIRITSRLLQSGR</sequence>
<dbReference type="AlphaFoldDB" id="A0A5D5APT7"/>
<reference evidence="1 2" key="1">
    <citation type="submission" date="2019-08" db="EMBL/GenBank/DDBJ databases">
        <title>Archaea genome.</title>
        <authorList>
            <person name="Kajale S."/>
            <person name="Shouche Y."/>
            <person name="Deshpande N."/>
            <person name="Sharma A."/>
        </authorList>
    </citation>
    <scope>NUCLEOTIDE SEQUENCE [LARGE SCALE GENOMIC DNA]</scope>
    <source>
        <strain evidence="1 2">ESP3B_9</strain>
    </source>
</reference>
<evidence type="ECO:0000313" key="2">
    <source>
        <dbReference type="Proteomes" id="UP000324104"/>
    </source>
</evidence>
<organism evidence="1 2">
    <name type="scientific">Natrialba swarupiae</name>
    <dbReference type="NCBI Taxonomy" id="2448032"/>
    <lineage>
        <taxon>Archaea</taxon>
        <taxon>Methanobacteriati</taxon>
        <taxon>Methanobacteriota</taxon>
        <taxon>Stenosarchaea group</taxon>
        <taxon>Halobacteria</taxon>
        <taxon>Halobacteriales</taxon>
        <taxon>Natrialbaceae</taxon>
        <taxon>Natrialba</taxon>
    </lineage>
</organism>
<dbReference type="Pfam" id="PF25941">
    <property type="entry name" value="PDDEXK_16"/>
    <property type="match status" value="1"/>
</dbReference>
<proteinExistence type="predicted"/>
<dbReference type="Proteomes" id="UP000324104">
    <property type="component" value="Unassembled WGS sequence"/>
</dbReference>
<accession>A0A5D5APT7</accession>
<keyword evidence="2" id="KW-1185">Reference proteome</keyword>
<dbReference type="InterPro" id="IPR058715">
    <property type="entry name" value="PDDEXK_nuclease-rel"/>
</dbReference>
<name>A0A5D5APT7_9EURY</name>